<dbReference type="GO" id="GO:0031145">
    <property type="term" value="P:anaphase-promoting complex-dependent catabolic process"/>
    <property type="evidence" value="ECO:0007669"/>
    <property type="project" value="TreeGrafter"/>
</dbReference>
<dbReference type="Proteomes" id="UP000030742">
    <property type="component" value="Unassembled WGS sequence"/>
</dbReference>
<evidence type="ECO:0000313" key="11">
    <source>
        <dbReference type="Proteomes" id="UP000030742"/>
    </source>
</evidence>
<name>U4U3W4_DENPD</name>
<dbReference type="CDD" id="cd16270">
    <property type="entry name" value="Apc5_N"/>
    <property type="match status" value="1"/>
</dbReference>
<evidence type="ECO:0000256" key="1">
    <source>
        <dbReference type="ARBA" id="ARBA00007450"/>
    </source>
</evidence>
<dbReference type="GO" id="GO:0045842">
    <property type="term" value="P:positive regulation of mitotic metaphase/anaphase transition"/>
    <property type="evidence" value="ECO:0007669"/>
    <property type="project" value="TreeGrafter"/>
</dbReference>
<protein>
    <recommendedName>
        <fullName evidence="2">Anaphase-promoting complex subunit 5</fullName>
    </recommendedName>
    <alternativeName>
        <fullName evidence="7">Cyclosome subunit 5</fullName>
    </alternativeName>
</protein>
<evidence type="ECO:0000259" key="9">
    <source>
        <dbReference type="Pfam" id="PF12862"/>
    </source>
</evidence>
<evidence type="ECO:0000313" key="10">
    <source>
        <dbReference type="EMBL" id="ERL87747.1"/>
    </source>
</evidence>
<proteinExistence type="inferred from homology"/>
<evidence type="ECO:0000256" key="4">
    <source>
        <dbReference type="ARBA" id="ARBA00022776"/>
    </source>
</evidence>
<keyword evidence="4" id="KW-0498">Mitosis</keyword>
<dbReference type="STRING" id="77166.U4U3W4"/>
<dbReference type="Gene3D" id="1.25.40.10">
    <property type="entry name" value="Tetratricopeptide repeat domain"/>
    <property type="match status" value="1"/>
</dbReference>
<keyword evidence="5" id="KW-0833">Ubl conjugation pathway</keyword>
<organism evidence="10 11">
    <name type="scientific">Dendroctonus ponderosae</name>
    <name type="common">Mountain pine beetle</name>
    <dbReference type="NCBI Taxonomy" id="77166"/>
    <lineage>
        <taxon>Eukaryota</taxon>
        <taxon>Metazoa</taxon>
        <taxon>Ecdysozoa</taxon>
        <taxon>Arthropoda</taxon>
        <taxon>Hexapoda</taxon>
        <taxon>Insecta</taxon>
        <taxon>Pterygota</taxon>
        <taxon>Neoptera</taxon>
        <taxon>Endopterygota</taxon>
        <taxon>Coleoptera</taxon>
        <taxon>Polyphaga</taxon>
        <taxon>Cucujiformia</taxon>
        <taxon>Curculionidae</taxon>
        <taxon>Scolytinae</taxon>
        <taxon>Dendroctonus</taxon>
    </lineage>
</organism>
<dbReference type="OrthoDB" id="2504561at2759"/>
<sequence length="766" mass="87347">MSTGPSSKEAHDLPKKVPKELITPYKLTIAILIKCYCQCKESGEFQIMTTSDKLLLQKSFCIIALKVLHGPDLGLIEIRNIVAAAPALSTIPIQFGESLKQLHLNGVGKLLDVIEELKLIVNGEPSQLDKSSVASGTVLTKTGCIVFLSVRLAFNCRPFSAAFYCVFRKIDFFRGLYLARRIHYLLRRGHCASTVWLISRQFESAQMLFLCREDKPWSRRQAELFLCTQAALYENDESRALNPQELQAKITSMLKSNPDLAEAHFMSFLNYLKVNDICGAMKTLFHCFDRRTNPDVKVFNDDKSKEHRYAALNLAILHHHFGHTAEAVACLKEAIKIAHEANDLLCLQHALSWLYRFSNVNKDNLIIQCIIKTFELNISYTTSLALQDFAQYGSVKTAVKPKVLFKTLSKSDVLNSQHSFKDLIFSNNAMKSSLWRLYGKTLLCSLWAHELLNLNTFLPQTSAYYGEGYLQSVCNVALHLLAEGEYALTNTILQYMKTKYPHEPLARNWMLVENWSHYTLALYHQRYSVAEEVAQKIKVLDKWEGLLKMAEVNLYRGEFTRAHAIVGVILKHYNRDEHLNDGKYCLLRAKLLQAEIYYTSNSSAVGVAETLLETCLMEATTSGLAYLIALIHLHISHSFLAQSMQTQALRNLKQRKCMTEIMGNGSLYDRARANQLYIRIKILNSDKSQEESYRKTLLQAVNDLETVKNDFKKLEANARVKNVLNIQAHLYNALKMDTERNNCAFECQRLDLSFAERPASKLLRYL</sequence>
<reference evidence="10 11" key="1">
    <citation type="journal article" date="2013" name="Genome Biol.">
        <title>Draft genome of the mountain pine beetle, Dendroctonus ponderosae Hopkins, a major forest pest.</title>
        <authorList>
            <person name="Keeling C.I."/>
            <person name="Yuen M.M."/>
            <person name="Liao N.Y."/>
            <person name="Docking T.R."/>
            <person name="Chan S.K."/>
            <person name="Taylor G.A."/>
            <person name="Palmquist D.L."/>
            <person name="Jackman S.D."/>
            <person name="Nguyen A."/>
            <person name="Li M."/>
            <person name="Henderson H."/>
            <person name="Janes J.K."/>
            <person name="Zhao Y."/>
            <person name="Pandoh P."/>
            <person name="Moore R."/>
            <person name="Sperling F.A."/>
            <person name="Huber D.P."/>
            <person name="Birol I."/>
            <person name="Jones S.J."/>
            <person name="Bohlmann J."/>
        </authorList>
    </citation>
    <scope>NUCLEOTIDE SEQUENCE</scope>
</reference>
<keyword evidence="3" id="KW-0132">Cell division</keyword>
<evidence type="ECO:0000256" key="3">
    <source>
        <dbReference type="ARBA" id="ARBA00022618"/>
    </source>
</evidence>
<dbReference type="EMBL" id="KB631992">
    <property type="protein sequence ID" value="ERL87747.1"/>
    <property type="molecule type" value="Genomic_DNA"/>
</dbReference>
<dbReference type="InterPro" id="IPR037679">
    <property type="entry name" value="Apc5"/>
</dbReference>
<feature type="domain" description="Anaphase-promoting complex subunit 5" evidence="9">
    <location>
        <begin position="264"/>
        <end position="358"/>
    </location>
</feature>
<dbReference type="InterPro" id="IPR011990">
    <property type="entry name" value="TPR-like_helical_dom_sf"/>
</dbReference>
<gene>
    <name evidence="10" type="ORF">D910_05136</name>
</gene>
<comment type="similarity">
    <text evidence="1">Belongs to the APC5 family.</text>
</comment>
<comment type="function">
    <text evidence="8">Component of the anaphase promoting complex/cyclosome (APC/C), a cell cycle-regulated E3 ubiquitin ligase that controls progression through mitosis and the G1 phase of the cell cycle. The APC/C complex acts by mediating ubiquitination and subsequent degradation of target proteins: it mainly mediates the formation of 'Lys-11'-linked polyubiquitin chains and, to a lower extent, the formation of 'Lys-48'- and 'Lys-63'-linked polyubiquitin chains. The APC/C complex catalyzes assembly of branched 'Lys-11'-/'Lys-48'-linked branched ubiquitin chains on target proteins.</text>
</comment>
<evidence type="ECO:0000256" key="5">
    <source>
        <dbReference type="ARBA" id="ARBA00022786"/>
    </source>
</evidence>
<evidence type="ECO:0000256" key="2">
    <source>
        <dbReference type="ARBA" id="ARBA00016066"/>
    </source>
</evidence>
<dbReference type="PANTHER" id="PTHR12830">
    <property type="entry name" value="ANAPHASE-PROMOTING COMPLEX SUBUNIT 5"/>
    <property type="match status" value="1"/>
</dbReference>
<evidence type="ECO:0000256" key="7">
    <source>
        <dbReference type="ARBA" id="ARBA00031069"/>
    </source>
</evidence>
<accession>U4U3W4</accession>
<dbReference type="UniPathway" id="UPA00143"/>
<dbReference type="Pfam" id="PF12862">
    <property type="entry name" value="ANAPC5"/>
    <property type="match status" value="1"/>
</dbReference>
<dbReference type="GO" id="GO:0051301">
    <property type="term" value="P:cell division"/>
    <property type="evidence" value="ECO:0007669"/>
    <property type="project" value="UniProtKB-KW"/>
</dbReference>
<evidence type="ECO:0000256" key="6">
    <source>
        <dbReference type="ARBA" id="ARBA00023306"/>
    </source>
</evidence>
<dbReference type="GO" id="GO:0070979">
    <property type="term" value="P:protein K11-linked ubiquitination"/>
    <property type="evidence" value="ECO:0007669"/>
    <property type="project" value="TreeGrafter"/>
</dbReference>
<evidence type="ECO:0000256" key="8">
    <source>
        <dbReference type="ARBA" id="ARBA00045696"/>
    </source>
</evidence>
<dbReference type="AlphaFoldDB" id="U4U3W4"/>
<dbReference type="GO" id="GO:0005680">
    <property type="term" value="C:anaphase-promoting complex"/>
    <property type="evidence" value="ECO:0007669"/>
    <property type="project" value="InterPro"/>
</dbReference>
<keyword evidence="6" id="KW-0131">Cell cycle</keyword>
<dbReference type="PANTHER" id="PTHR12830:SF9">
    <property type="entry name" value="ANAPHASE-PROMOTING COMPLEX SUBUNIT 5"/>
    <property type="match status" value="1"/>
</dbReference>
<dbReference type="InterPro" id="IPR026000">
    <property type="entry name" value="Apc5_dom"/>
</dbReference>